<gene>
    <name evidence="1" type="ORF">HPULCUR_000032</name>
</gene>
<evidence type="ECO:0000313" key="1">
    <source>
        <dbReference type="EMBL" id="GAA5794690.1"/>
    </source>
</evidence>
<organism evidence="1 2">
    <name type="scientific">Helicostylum pulchrum</name>
    <dbReference type="NCBI Taxonomy" id="562976"/>
    <lineage>
        <taxon>Eukaryota</taxon>
        <taxon>Fungi</taxon>
        <taxon>Fungi incertae sedis</taxon>
        <taxon>Mucoromycota</taxon>
        <taxon>Mucoromycotina</taxon>
        <taxon>Mucoromycetes</taxon>
        <taxon>Mucorales</taxon>
        <taxon>Mucorineae</taxon>
        <taxon>Mucoraceae</taxon>
        <taxon>Helicostylum</taxon>
    </lineage>
</organism>
<proteinExistence type="predicted"/>
<accession>A0ABP9XKF8</accession>
<dbReference type="InterPro" id="IPR036388">
    <property type="entry name" value="WH-like_DNA-bd_sf"/>
</dbReference>
<comment type="caution">
    <text evidence="1">The sequence shown here is derived from an EMBL/GenBank/DDBJ whole genome shotgun (WGS) entry which is preliminary data.</text>
</comment>
<dbReference type="Gene3D" id="1.10.10.10">
    <property type="entry name" value="Winged helix-like DNA-binding domain superfamily/Winged helix DNA-binding domain"/>
    <property type="match status" value="1"/>
</dbReference>
<evidence type="ECO:0008006" key="3">
    <source>
        <dbReference type="Google" id="ProtNLM"/>
    </source>
</evidence>
<reference evidence="1 2" key="1">
    <citation type="submission" date="2024-04" db="EMBL/GenBank/DDBJ databases">
        <title>genome sequences of Mucor flavus KT1a and Helicostylum pulchrum KT1b strains isolation_sourced from the surface of a dry-aged beef.</title>
        <authorList>
            <person name="Toyotome T."/>
            <person name="Hosono M."/>
            <person name="Torimaru M."/>
            <person name="Fukuda K."/>
            <person name="Mikami N."/>
        </authorList>
    </citation>
    <scope>NUCLEOTIDE SEQUENCE [LARGE SCALE GENOMIC DNA]</scope>
    <source>
        <strain evidence="1 2">KT1b</strain>
    </source>
</reference>
<evidence type="ECO:0000313" key="2">
    <source>
        <dbReference type="Proteomes" id="UP001476247"/>
    </source>
</evidence>
<dbReference type="EMBL" id="BAABUJ010000001">
    <property type="protein sequence ID" value="GAA5794690.1"/>
    <property type="molecule type" value="Genomic_DNA"/>
</dbReference>
<protein>
    <recommendedName>
        <fullName evidence="3">DNA primase/nucleoside triphosphatase C-terminal domain-containing protein</fullName>
    </recommendedName>
</protein>
<dbReference type="Proteomes" id="UP001476247">
    <property type="component" value="Unassembled WGS sequence"/>
</dbReference>
<sequence length="148" mass="16512">MSGLVNWALANPSENLNLLNNAVESNKLTAPAALSETNPLVEWISSFVAYKNGEAVNIGKTSSNPDTHLYAHYLRYCKDYGLRPLLYNVFSDSFLQQANILLSPDIYKRKTRLGTVIQNIILSNTIILETIDTSPSVSPDEEFEDFVN</sequence>
<keyword evidence="2" id="KW-1185">Reference proteome</keyword>
<name>A0ABP9XKF8_9FUNG</name>